<name>A0A060BLG4_9ACTN</name>
<dbReference type="AlphaFoldDB" id="A0A060BLG4"/>
<protein>
    <submittedName>
        <fullName evidence="1">CAZy families GT39 protein</fullName>
    </submittedName>
</protein>
<sequence>ASLLWYHHEIYDFHTGAYMRSQTHVYNSNPAGWLFMTARSASTP</sequence>
<proteinExistence type="predicted"/>
<dbReference type="EMBL" id="KF117820">
    <property type="protein sequence ID" value="AIA85078.1"/>
    <property type="molecule type" value="Genomic_DNA"/>
</dbReference>
<accession>A0A060BLG4</accession>
<organism evidence="1">
    <name type="scientific">uncultured Propionibacterium sp</name>
    <dbReference type="NCBI Taxonomy" id="218066"/>
    <lineage>
        <taxon>Bacteria</taxon>
        <taxon>Bacillati</taxon>
        <taxon>Actinomycetota</taxon>
        <taxon>Actinomycetes</taxon>
        <taxon>Propionibacteriales</taxon>
        <taxon>Propionibacteriaceae</taxon>
        <taxon>Propionibacterium</taxon>
        <taxon>environmental samples</taxon>
    </lineage>
</organism>
<evidence type="ECO:0000313" key="1">
    <source>
        <dbReference type="EMBL" id="AIA85078.1"/>
    </source>
</evidence>
<reference evidence="1" key="1">
    <citation type="journal article" date="2013" name="Environ. Microbiol.">
        <title>Seasonally variable intestinal metagenomes of the red palm weevil (Rhynchophorus ferrugineus).</title>
        <authorList>
            <person name="Jia S."/>
            <person name="Zhang X."/>
            <person name="Zhang G."/>
            <person name="Yin A."/>
            <person name="Zhang S."/>
            <person name="Li F."/>
            <person name="Wang L."/>
            <person name="Zhao D."/>
            <person name="Yun Q."/>
            <person name="Tala"/>
            <person name="Wang J."/>
            <person name="Sun G."/>
            <person name="Baabdullah M."/>
            <person name="Yu X."/>
            <person name="Hu S."/>
            <person name="Al-Mssallem I.S."/>
            <person name="Yu J."/>
        </authorList>
    </citation>
    <scope>NUCLEOTIDE SEQUENCE</scope>
</reference>
<feature type="non-terminal residue" evidence="1">
    <location>
        <position position="1"/>
    </location>
</feature>